<dbReference type="Pfam" id="PF04434">
    <property type="entry name" value="SWIM"/>
    <property type="match status" value="1"/>
</dbReference>
<keyword evidence="1" id="KW-0479">Metal-binding</keyword>
<dbReference type="GeneID" id="108820419"/>
<dbReference type="Proteomes" id="UP000504610">
    <property type="component" value="Chromosome 8"/>
</dbReference>
<dbReference type="OrthoDB" id="1082478at2759"/>
<dbReference type="AlphaFoldDB" id="A0A6J0KLX1"/>
<keyword evidence="7" id="KW-1185">Reference proteome</keyword>
<dbReference type="InterPro" id="IPR006564">
    <property type="entry name" value="Znf_PMZ"/>
</dbReference>
<name>A0A6J0KLX1_RAPSA</name>
<evidence type="ECO:0000313" key="8">
    <source>
        <dbReference type="RefSeq" id="XP_018448865.2"/>
    </source>
</evidence>
<evidence type="ECO:0000256" key="2">
    <source>
        <dbReference type="ARBA" id="ARBA00022771"/>
    </source>
</evidence>
<feature type="compositionally biased region" description="Acidic residues" evidence="5">
    <location>
        <begin position="111"/>
        <end position="123"/>
    </location>
</feature>
<dbReference type="Pfam" id="PF03108">
    <property type="entry name" value="DBD_Tnp_Mut"/>
    <property type="match status" value="1"/>
</dbReference>
<evidence type="ECO:0000256" key="3">
    <source>
        <dbReference type="ARBA" id="ARBA00022833"/>
    </source>
</evidence>
<organism evidence="7 8">
    <name type="scientific">Raphanus sativus</name>
    <name type="common">Radish</name>
    <name type="synonym">Raphanus raphanistrum var. sativus</name>
    <dbReference type="NCBI Taxonomy" id="3726"/>
    <lineage>
        <taxon>Eukaryota</taxon>
        <taxon>Viridiplantae</taxon>
        <taxon>Streptophyta</taxon>
        <taxon>Embryophyta</taxon>
        <taxon>Tracheophyta</taxon>
        <taxon>Spermatophyta</taxon>
        <taxon>Magnoliopsida</taxon>
        <taxon>eudicotyledons</taxon>
        <taxon>Gunneridae</taxon>
        <taxon>Pentapetalae</taxon>
        <taxon>rosids</taxon>
        <taxon>malvids</taxon>
        <taxon>Brassicales</taxon>
        <taxon>Brassicaceae</taxon>
        <taxon>Brassiceae</taxon>
        <taxon>Raphanus</taxon>
    </lineage>
</organism>
<dbReference type="SMART" id="SM00575">
    <property type="entry name" value="ZnF_PMZ"/>
    <property type="match status" value="1"/>
</dbReference>
<evidence type="ECO:0000313" key="7">
    <source>
        <dbReference type="Proteomes" id="UP000504610"/>
    </source>
</evidence>
<reference evidence="8" key="2">
    <citation type="submission" date="2025-08" db="UniProtKB">
        <authorList>
            <consortium name="RefSeq"/>
        </authorList>
    </citation>
    <scope>IDENTIFICATION</scope>
    <source>
        <tissue evidence="8">Leaf</tissue>
    </source>
</reference>
<dbReference type="PROSITE" id="PS50966">
    <property type="entry name" value="ZF_SWIM"/>
    <property type="match status" value="1"/>
</dbReference>
<protein>
    <submittedName>
        <fullName evidence="8">Uncharacterized protein LOC108820419</fullName>
    </submittedName>
</protein>
<feature type="compositionally biased region" description="Acidic residues" evidence="5">
    <location>
        <begin position="69"/>
        <end position="79"/>
    </location>
</feature>
<feature type="region of interest" description="Disordered" evidence="5">
    <location>
        <begin position="648"/>
        <end position="735"/>
    </location>
</feature>
<feature type="compositionally biased region" description="Basic and acidic residues" evidence="5">
    <location>
        <begin position="22"/>
        <end position="54"/>
    </location>
</feature>
<dbReference type="RefSeq" id="XP_018448865.2">
    <property type="nucleotide sequence ID" value="XM_018593363.2"/>
</dbReference>
<dbReference type="InterPro" id="IPR007527">
    <property type="entry name" value="Znf_SWIM"/>
</dbReference>
<feature type="region of interest" description="Disordered" evidence="5">
    <location>
        <begin position="104"/>
        <end position="140"/>
    </location>
</feature>
<dbReference type="KEGG" id="rsz:108820419"/>
<dbReference type="PANTHER" id="PTHR31973">
    <property type="entry name" value="POLYPROTEIN, PUTATIVE-RELATED"/>
    <property type="match status" value="1"/>
</dbReference>
<sequence length="735" mass="84913">MERLKKLDHRRKKKATSSETIEEGHDAGKGLELEQIAADERRNKPRPDTQRDRQDEDVDRDEGERDGGDNGEDEVEENQVEYIVENGLDVEEENCEDLSQHFGDVAREEENVSDGESGDDIWDDEKIPDPLSSDEDEEEVERRELFSNSVDSEELLALGKTFACAADFKLALLRYSLKTRYDIKMYKSTSRKMGARCSDVESGCPWRIYCSYEPRRHKMQVKVYINEHNCMRSGYSKMLKVSSIAWLFAERLRINRKFTKKEMAAEVKREYNLIVTEEQCAKAKSKLFRERKTSHEVHFSRIWDYEAEIKRSNQYTTMVIETIPGATPGSKQMFDRLYVCFTSQRESWIESCRPIIGLDGAFLKWDIKGHLLAAVGRDGDNRIVPIAWAVVEIENNGLVNAVKNELPEAEHRMCSRHILANWKRDSKDSELERLFWKIAGSYTLGDYQEHMDTLKKYCSGVYNSLLKTNPNTWSRAFFRLGSNCNDNLNNLSESFNKTIREARKKPLLEMLEDIRRQCMVRNAKRAILASRCKTKFTKKVHLEIEQTKENAKDCIRYMACGNVHEIDDGSVAYSVDMDLKTCGCLKWQLRGIPCIHASCVITAKKLKMEDFVSKYYTSDMWRVTYSRGIRPVQGMKLWPRMNRLPVLPPPYRLGNRGRPSNYDRKKGANESSSSSTRLGREKRKMTCSNCLNTGHTKTTCSNPTAEREPKRPRGRPRLQDVGELTQGLSQEQTQA</sequence>
<evidence type="ECO:0000256" key="5">
    <source>
        <dbReference type="SAM" id="MobiDB-lite"/>
    </source>
</evidence>
<keyword evidence="2 4" id="KW-0863">Zinc-finger</keyword>
<proteinExistence type="predicted"/>
<feature type="compositionally biased region" description="Polar residues" evidence="5">
    <location>
        <begin position="686"/>
        <end position="704"/>
    </location>
</feature>
<keyword evidence="3" id="KW-0862">Zinc</keyword>
<dbReference type="GO" id="GO:0008270">
    <property type="term" value="F:zinc ion binding"/>
    <property type="evidence" value="ECO:0007669"/>
    <property type="project" value="UniProtKB-KW"/>
</dbReference>
<feature type="compositionally biased region" description="Basic residues" evidence="5">
    <location>
        <begin position="1"/>
        <end position="15"/>
    </location>
</feature>
<feature type="compositionally biased region" description="Polar residues" evidence="5">
    <location>
        <begin position="726"/>
        <end position="735"/>
    </location>
</feature>
<evidence type="ECO:0000259" key="6">
    <source>
        <dbReference type="PROSITE" id="PS50966"/>
    </source>
</evidence>
<feature type="domain" description="SWIM-type" evidence="6">
    <location>
        <begin position="573"/>
        <end position="605"/>
    </location>
</feature>
<evidence type="ECO:0000256" key="1">
    <source>
        <dbReference type="ARBA" id="ARBA00022723"/>
    </source>
</evidence>
<feature type="region of interest" description="Disordered" evidence="5">
    <location>
        <begin position="1"/>
        <end position="80"/>
    </location>
</feature>
<reference evidence="7" key="1">
    <citation type="journal article" date="2019" name="Database">
        <title>The radish genome database (RadishGD): an integrated information resource for radish genomics.</title>
        <authorList>
            <person name="Yu H.J."/>
            <person name="Baek S."/>
            <person name="Lee Y.J."/>
            <person name="Cho A."/>
            <person name="Mun J.H."/>
        </authorList>
    </citation>
    <scope>NUCLEOTIDE SEQUENCE [LARGE SCALE GENOMIC DNA]</scope>
    <source>
        <strain evidence="7">cv. WK10039</strain>
    </source>
</reference>
<accession>A0A6J0KLX1</accession>
<dbReference type="InterPro" id="IPR004332">
    <property type="entry name" value="Transposase_MuDR"/>
</dbReference>
<gene>
    <name evidence="8" type="primary">LOC108820419</name>
</gene>
<dbReference type="PANTHER" id="PTHR31973:SF187">
    <property type="entry name" value="MUTATOR TRANSPOSASE MUDRA PROTEIN"/>
    <property type="match status" value="1"/>
</dbReference>
<evidence type="ECO:0000256" key="4">
    <source>
        <dbReference type="PROSITE-ProRule" id="PRU00325"/>
    </source>
</evidence>